<gene>
    <name evidence="6" type="ORF">UY19_C0023G0002</name>
</gene>
<dbReference type="InterPro" id="IPR003593">
    <property type="entry name" value="AAA+_ATPase"/>
</dbReference>
<dbReference type="GO" id="GO:0005524">
    <property type="term" value="F:ATP binding"/>
    <property type="evidence" value="ECO:0007669"/>
    <property type="project" value="UniProtKB-KW"/>
</dbReference>
<keyword evidence="3" id="KW-0547">Nucleotide-binding</keyword>
<dbReference type="SUPFAM" id="SSF52540">
    <property type="entry name" value="P-loop containing nucleoside triphosphate hydrolases"/>
    <property type="match status" value="1"/>
</dbReference>
<evidence type="ECO:0000256" key="2">
    <source>
        <dbReference type="ARBA" id="ARBA00022448"/>
    </source>
</evidence>
<proteinExistence type="inferred from homology"/>
<dbReference type="PANTHER" id="PTHR42711:SF5">
    <property type="entry name" value="ABC TRANSPORTER ATP-BINDING PROTEIN NATA"/>
    <property type="match status" value="1"/>
</dbReference>
<evidence type="ECO:0000313" key="6">
    <source>
        <dbReference type="EMBL" id="KKU88897.1"/>
    </source>
</evidence>
<dbReference type="EMBL" id="LCPB01000023">
    <property type="protein sequence ID" value="KKU88897.1"/>
    <property type="molecule type" value="Genomic_DNA"/>
</dbReference>
<dbReference type="Pfam" id="PF00005">
    <property type="entry name" value="ABC_tran"/>
    <property type="match status" value="1"/>
</dbReference>
<dbReference type="CDD" id="cd03230">
    <property type="entry name" value="ABC_DR_subfamily_A"/>
    <property type="match status" value="1"/>
</dbReference>
<dbReference type="PANTHER" id="PTHR42711">
    <property type="entry name" value="ABC TRANSPORTER ATP-BINDING PROTEIN"/>
    <property type="match status" value="1"/>
</dbReference>
<dbReference type="Proteomes" id="UP000033882">
    <property type="component" value="Unassembled WGS sequence"/>
</dbReference>
<comment type="caution">
    <text evidence="6">The sequence shown here is derived from an EMBL/GenBank/DDBJ whole genome shotgun (WGS) entry which is preliminary data.</text>
</comment>
<name>A0A0G1U486_9BACT</name>
<dbReference type="InterPro" id="IPR050763">
    <property type="entry name" value="ABC_transporter_ATP-binding"/>
</dbReference>
<feature type="domain" description="ABC transporter" evidence="5">
    <location>
        <begin position="6"/>
        <end position="232"/>
    </location>
</feature>
<dbReference type="InterPro" id="IPR003439">
    <property type="entry name" value="ABC_transporter-like_ATP-bd"/>
</dbReference>
<dbReference type="PROSITE" id="PS00211">
    <property type="entry name" value="ABC_TRANSPORTER_1"/>
    <property type="match status" value="1"/>
</dbReference>
<evidence type="ECO:0000259" key="5">
    <source>
        <dbReference type="PROSITE" id="PS50893"/>
    </source>
</evidence>
<dbReference type="PROSITE" id="PS50893">
    <property type="entry name" value="ABC_TRANSPORTER_2"/>
    <property type="match status" value="1"/>
</dbReference>
<protein>
    <submittedName>
        <fullName evidence="6">ABC transporter related protein</fullName>
    </submittedName>
</protein>
<organism evidence="6 7">
    <name type="scientific">Candidatus Wolfebacteria bacterium GW2011_GWA2_47_9b</name>
    <dbReference type="NCBI Taxonomy" id="1619005"/>
    <lineage>
        <taxon>Bacteria</taxon>
        <taxon>Candidatus Wolfeibacteriota</taxon>
    </lineage>
</organism>
<comment type="similarity">
    <text evidence="1">Belongs to the ABC transporter superfamily.</text>
</comment>
<accession>A0A0G1U486</accession>
<evidence type="ECO:0000313" key="7">
    <source>
        <dbReference type="Proteomes" id="UP000033882"/>
    </source>
</evidence>
<dbReference type="InterPro" id="IPR027417">
    <property type="entry name" value="P-loop_NTPase"/>
</dbReference>
<evidence type="ECO:0000256" key="1">
    <source>
        <dbReference type="ARBA" id="ARBA00005417"/>
    </source>
</evidence>
<dbReference type="GO" id="GO:0016887">
    <property type="term" value="F:ATP hydrolysis activity"/>
    <property type="evidence" value="ECO:0007669"/>
    <property type="project" value="InterPro"/>
</dbReference>
<dbReference type="AlphaFoldDB" id="A0A0G1U486"/>
<dbReference type="InterPro" id="IPR017871">
    <property type="entry name" value="ABC_transporter-like_CS"/>
</dbReference>
<reference evidence="6 7" key="1">
    <citation type="journal article" date="2015" name="Nature">
        <title>rRNA introns, odd ribosomes, and small enigmatic genomes across a large radiation of phyla.</title>
        <authorList>
            <person name="Brown C.T."/>
            <person name="Hug L.A."/>
            <person name="Thomas B.C."/>
            <person name="Sharon I."/>
            <person name="Castelle C.J."/>
            <person name="Singh A."/>
            <person name="Wilkins M.J."/>
            <person name="Williams K.H."/>
            <person name="Banfield J.F."/>
        </authorList>
    </citation>
    <scope>NUCLEOTIDE SEQUENCE [LARGE SCALE GENOMIC DNA]</scope>
</reference>
<keyword evidence="2" id="KW-0813">Transport</keyword>
<keyword evidence="4" id="KW-0067">ATP-binding</keyword>
<evidence type="ECO:0000256" key="4">
    <source>
        <dbReference type="ARBA" id="ARBA00022840"/>
    </source>
</evidence>
<sequence>MNKHGIVVQQLASVYKTSGRGIKEATFLVEPGEIMGILGSNGSGKSTLIRTLAGYQNPTAGWYTIGGYDSRIAEAAVGNEAGIVFETSSYFEDLTGRENIAFVNKLYKQKAFDEEIVKELFLSDALDIPMKNYSFGMRRKVDLAEAILRKPKVLILDEPFTGLDYASKYVVQERLQRLAREGSAILLTTNEITEAESICDTVAFVHQGTIINKETVTALLADIVDLQEIDLHLKNFIAIQKIGEINGVKSVAVKDGRVRMSAERGALAEIIRGIVDAGGDICDIRINRATLADVFLQKTGIHLQ</sequence>
<dbReference type="Gene3D" id="3.40.50.300">
    <property type="entry name" value="P-loop containing nucleotide triphosphate hydrolases"/>
    <property type="match status" value="1"/>
</dbReference>
<evidence type="ECO:0000256" key="3">
    <source>
        <dbReference type="ARBA" id="ARBA00022741"/>
    </source>
</evidence>
<dbReference type="SMART" id="SM00382">
    <property type="entry name" value="AAA"/>
    <property type="match status" value="1"/>
</dbReference>